<dbReference type="AlphaFoldDB" id="X1P4H4"/>
<evidence type="ECO:0000259" key="1">
    <source>
        <dbReference type="Pfam" id="PF13240"/>
    </source>
</evidence>
<evidence type="ECO:0000313" key="2">
    <source>
        <dbReference type="EMBL" id="GAI50753.1"/>
    </source>
</evidence>
<accession>X1P4H4</accession>
<feature type="domain" description="Zinc-ribbon" evidence="1">
    <location>
        <begin position="129"/>
        <end position="150"/>
    </location>
</feature>
<organism evidence="2">
    <name type="scientific">marine sediment metagenome</name>
    <dbReference type="NCBI Taxonomy" id="412755"/>
    <lineage>
        <taxon>unclassified sequences</taxon>
        <taxon>metagenomes</taxon>
        <taxon>ecological metagenomes</taxon>
    </lineage>
</organism>
<proteinExistence type="predicted"/>
<reference evidence="2" key="1">
    <citation type="journal article" date="2014" name="Front. Microbiol.">
        <title>High frequency of phylogenetically diverse reductive dehalogenase-homologous genes in deep subseafloor sedimentary metagenomes.</title>
        <authorList>
            <person name="Kawai M."/>
            <person name="Futagami T."/>
            <person name="Toyoda A."/>
            <person name="Takaki Y."/>
            <person name="Nishi S."/>
            <person name="Hori S."/>
            <person name="Arai W."/>
            <person name="Tsubouchi T."/>
            <person name="Morono Y."/>
            <person name="Uchiyama I."/>
            <person name="Ito T."/>
            <person name="Fujiyama A."/>
            <person name="Inagaki F."/>
            <person name="Takami H."/>
        </authorList>
    </citation>
    <scope>NUCLEOTIDE SEQUENCE</scope>
    <source>
        <strain evidence="2">Expedition CK06-06</strain>
    </source>
</reference>
<sequence length="151" mass="16237">MAMKGAIETRNYEKSSSEIFSAVSKALEDLKVRITDKDEKAGKITAATGFSLFSTGGEVSITVQAVPDSKEVAVTIEEKPKMKTVATDWGQSSRDVKRLFTKIEEHLGIEPETVGGKAGKKKDKQTSACPSCGQSIGTTDKFCQNCGAKLR</sequence>
<dbReference type="EMBL" id="BARV01034803">
    <property type="protein sequence ID" value="GAI50753.1"/>
    <property type="molecule type" value="Genomic_DNA"/>
</dbReference>
<name>X1P4H4_9ZZZZ</name>
<dbReference type="Pfam" id="PF13240">
    <property type="entry name" value="Zn_Ribbon_1"/>
    <property type="match status" value="1"/>
</dbReference>
<comment type="caution">
    <text evidence="2">The sequence shown here is derived from an EMBL/GenBank/DDBJ whole genome shotgun (WGS) entry which is preliminary data.</text>
</comment>
<gene>
    <name evidence="2" type="ORF">S06H3_54424</name>
</gene>
<protein>
    <recommendedName>
        <fullName evidence="1">Zinc-ribbon domain-containing protein</fullName>
    </recommendedName>
</protein>
<dbReference type="InterPro" id="IPR026870">
    <property type="entry name" value="Zinc_ribbon_dom"/>
</dbReference>